<dbReference type="Pfam" id="PF04266">
    <property type="entry name" value="ASCH"/>
    <property type="match status" value="1"/>
</dbReference>
<evidence type="ECO:0000313" key="2">
    <source>
        <dbReference type="EMBL" id="MBR7742913.1"/>
    </source>
</evidence>
<dbReference type="Gene3D" id="3.10.400.10">
    <property type="entry name" value="Sulfate adenylyltransferase"/>
    <property type="match status" value="1"/>
</dbReference>
<dbReference type="InterPro" id="IPR007374">
    <property type="entry name" value="ASCH_domain"/>
</dbReference>
<dbReference type="PIRSF" id="PIRSF021320">
    <property type="entry name" value="DUF984"/>
    <property type="match status" value="1"/>
</dbReference>
<dbReference type="SUPFAM" id="SSF88697">
    <property type="entry name" value="PUA domain-like"/>
    <property type="match status" value="1"/>
</dbReference>
<feature type="domain" description="ASCH" evidence="1">
    <location>
        <begin position="21"/>
        <end position="144"/>
    </location>
</feature>
<dbReference type="InterPro" id="IPR015947">
    <property type="entry name" value="PUA-like_sf"/>
</dbReference>
<dbReference type="CDD" id="cd06553">
    <property type="entry name" value="ASCH_Ef3133_like"/>
    <property type="match status" value="1"/>
</dbReference>
<organism evidence="2 3">
    <name type="scientific">Phycicoccus avicenniae</name>
    <dbReference type="NCBI Taxonomy" id="2828860"/>
    <lineage>
        <taxon>Bacteria</taxon>
        <taxon>Bacillati</taxon>
        <taxon>Actinomycetota</taxon>
        <taxon>Actinomycetes</taxon>
        <taxon>Micrococcales</taxon>
        <taxon>Intrasporangiaceae</taxon>
        <taxon>Phycicoccus</taxon>
    </lineage>
</organism>
<dbReference type="Proteomes" id="UP000677016">
    <property type="component" value="Unassembled WGS sequence"/>
</dbReference>
<dbReference type="AlphaFoldDB" id="A0A941HYF9"/>
<dbReference type="EMBL" id="JAGSNF010000006">
    <property type="protein sequence ID" value="MBR7742913.1"/>
    <property type="molecule type" value="Genomic_DNA"/>
</dbReference>
<comment type="caution">
    <text evidence="2">The sequence shown here is derived from an EMBL/GenBank/DDBJ whole genome shotgun (WGS) entry which is preliminary data.</text>
</comment>
<evidence type="ECO:0000313" key="3">
    <source>
        <dbReference type="Proteomes" id="UP000677016"/>
    </source>
</evidence>
<accession>A0A941HYF9</accession>
<sequence length="151" mass="16879">MFAAYRSAAPGTADEDHLAVEWFGDSPELADELLAFVLGGTKRATAGLVAEYLAEGEPLPRVGGHWIVCDGSGTPRVVLRSTELRVGPLSSVDERFAWDEGEYDRTLATWLDGHRRYFARSCERLGMSFSDDVEVCFERFRVVWPPEHADR</sequence>
<dbReference type="InterPro" id="IPR009326">
    <property type="entry name" value="DUF984"/>
</dbReference>
<reference evidence="2" key="1">
    <citation type="submission" date="2021-04" db="EMBL/GenBank/DDBJ databases">
        <title>Phycicoccus avicenniae sp. nov., a novel endophytic actinomycetes isolated from branch of Avicennia mariana.</title>
        <authorList>
            <person name="Tuo L."/>
        </authorList>
    </citation>
    <scope>NUCLEOTIDE SEQUENCE</scope>
    <source>
        <strain evidence="2">BSK3Z-2</strain>
    </source>
</reference>
<keyword evidence="3" id="KW-1185">Reference proteome</keyword>
<dbReference type="PANTHER" id="PTHR39203:SF1">
    <property type="entry name" value="CYTOPLASMIC PROTEIN"/>
    <property type="match status" value="1"/>
</dbReference>
<evidence type="ECO:0000259" key="1">
    <source>
        <dbReference type="SMART" id="SM01022"/>
    </source>
</evidence>
<name>A0A941HYF9_9MICO</name>
<gene>
    <name evidence="2" type="ORF">KC207_06380</name>
</gene>
<protein>
    <submittedName>
        <fullName evidence="2">ASCH domain-containing protein</fullName>
    </submittedName>
</protein>
<proteinExistence type="predicted"/>
<dbReference type="PANTHER" id="PTHR39203">
    <property type="entry name" value="CYTOPLASMIC PROTEIN-RELATED"/>
    <property type="match status" value="1"/>
</dbReference>
<dbReference type="SMART" id="SM01022">
    <property type="entry name" value="ASCH"/>
    <property type="match status" value="1"/>
</dbReference>